<keyword evidence="2" id="KW-1185">Reference proteome</keyword>
<accession>A0A5J4NTW1</accession>
<name>A0A5J4NTW1_9TREM</name>
<dbReference type="Proteomes" id="UP000324629">
    <property type="component" value="Unassembled WGS sequence"/>
</dbReference>
<proteinExistence type="predicted"/>
<reference evidence="1 2" key="1">
    <citation type="journal article" date="2019" name="Gigascience">
        <title>Whole-genome sequence of the oriental lung fluke Paragonimus westermani.</title>
        <authorList>
            <person name="Oey H."/>
            <person name="Zakrzewski M."/>
            <person name="Narain K."/>
            <person name="Devi K.R."/>
            <person name="Agatsuma T."/>
            <person name="Nawaratna S."/>
            <person name="Gobert G.N."/>
            <person name="Jones M.K."/>
            <person name="Ragan M.A."/>
            <person name="McManus D.P."/>
            <person name="Krause L."/>
        </authorList>
    </citation>
    <scope>NUCLEOTIDE SEQUENCE [LARGE SCALE GENOMIC DNA]</scope>
    <source>
        <strain evidence="1 2">IND2009</strain>
    </source>
</reference>
<dbReference type="EMBL" id="QNGE01000918">
    <property type="protein sequence ID" value="KAA3678909.1"/>
    <property type="molecule type" value="Genomic_DNA"/>
</dbReference>
<evidence type="ECO:0000313" key="2">
    <source>
        <dbReference type="Proteomes" id="UP000324629"/>
    </source>
</evidence>
<dbReference type="AlphaFoldDB" id="A0A5J4NTW1"/>
<evidence type="ECO:0000313" key="1">
    <source>
        <dbReference type="EMBL" id="KAA3678909.1"/>
    </source>
</evidence>
<comment type="caution">
    <text evidence="1">The sequence shown here is derived from an EMBL/GenBank/DDBJ whole genome shotgun (WGS) entry which is preliminary data.</text>
</comment>
<sequence>MVSSGLSSGACHAVKYVYCVLDEISRDLGRLEDCPDSGLLPLLSKVESTFTYRHYQITQGLSTNLLSDLASWCFHRLLLIACRPQFSYHLNTVGFAMRKLALLLERHHLDTFISHCSLLLMVLNDSLIALERYDESDDPMDFELILEHFGLAESRIALNLAANENANDDQPNQTDGFLLLHCFPIRLTMLREAYHLVAVLCHTLSAAVFSFHTYAPHLVLRAFRTFELVIDLCDIRGKQRALEAMLQATIAIFTDPTPPPARALAANSLTNAVVLALGSLKNWIDGRLQNAHDVTSFTEDVTALEQLTVCSLNWLSELGSLSVVQNQREPCLDLNSISSSAWYNKSLLSICKQLLSSTWATQLEHGSLYHALFSYASTRMSPDQNVSSSNADLIKLDDWKASTPGLCCLPFLWANRCPQFPLYINNYVYCCYKMEMLELKIEGYLSGRLHQVDLTSWELFFDDLRLPDSMHHPARIVRDAWLRLSRLWGAFTSELQLCFSFKEKLMGIATQTMEHATLSLPHPDKIVQGVCGEEETPDWFTIYVTLRLIMKSIVLLKALSNENVLWDTLIRSLLDWLSSFQTTIQSQLINGNSSMLQSLTGPSLQLLFTIFDFSSQTEAVDPDKLADIIGSLAVLCVEADTHADFWLQQLNCSLVASAENTRCFRLAIIVLRTLVRRIVANVANRLSTTDLGNWLVLHSRLYAMLAVTPRHGPSSSLSSVAFDEYRITQFGALAGCLAKHYVELLLLRPNSSIPNDSANRRASNDAASTVSTNSIADLLTVVFAALCRLGLVHQYTHALYGAVYAQDYVSKIIQLCVLPETLVYIFTRTLKEEQEVHFAFLEADFLGQFVCGILAFFDNTLLDDDTMLEQRWIALRSLVVFIQLLGSRHVTRMRAKFMATLK</sequence>
<organism evidence="1 2">
    <name type="scientific">Paragonimus westermani</name>
    <dbReference type="NCBI Taxonomy" id="34504"/>
    <lineage>
        <taxon>Eukaryota</taxon>
        <taxon>Metazoa</taxon>
        <taxon>Spiralia</taxon>
        <taxon>Lophotrochozoa</taxon>
        <taxon>Platyhelminthes</taxon>
        <taxon>Trematoda</taxon>
        <taxon>Digenea</taxon>
        <taxon>Plagiorchiida</taxon>
        <taxon>Troglotremata</taxon>
        <taxon>Troglotrematidae</taxon>
        <taxon>Paragonimus</taxon>
    </lineage>
</organism>
<protein>
    <submittedName>
        <fullName evidence="1">Uncharacterized protein</fullName>
    </submittedName>
</protein>
<gene>
    <name evidence="1" type="ORF">DEA37_0012926</name>
</gene>